<dbReference type="GO" id="GO:0006950">
    <property type="term" value="P:response to stress"/>
    <property type="evidence" value="ECO:0007669"/>
    <property type="project" value="TreeGrafter"/>
</dbReference>
<dbReference type="RefSeq" id="WP_163904609.1">
    <property type="nucleotide sequence ID" value="NZ_CP048427.1"/>
</dbReference>
<dbReference type="PANTHER" id="PTHR33164:SF43">
    <property type="entry name" value="HTH-TYPE TRANSCRIPTIONAL REPRESSOR YETL"/>
    <property type="match status" value="1"/>
</dbReference>
<dbReference type="InterPro" id="IPR000835">
    <property type="entry name" value="HTH_MarR-typ"/>
</dbReference>
<dbReference type="Gene3D" id="1.10.10.10">
    <property type="entry name" value="Winged helix-like DNA-binding domain superfamily/Winged helix DNA-binding domain"/>
    <property type="match status" value="1"/>
</dbReference>
<dbReference type="InterPro" id="IPR036390">
    <property type="entry name" value="WH_DNA-bd_sf"/>
</dbReference>
<dbReference type="GO" id="GO:0003700">
    <property type="term" value="F:DNA-binding transcription factor activity"/>
    <property type="evidence" value="ECO:0007669"/>
    <property type="project" value="InterPro"/>
</dbReference>
<dbReference type="SUPFAM" id="SSF46785">
    <property type="entry name" value="Winged helix' DNA-binding domain"/>
    <property type="match status" value="1"/>
</dbReference>
<dbReference type="EMBL" id="JAAKZH010000002">
    <property type="protein sequence ID" value="NGO63146.1"/>
    <property type="molecule type" value="Genomic_DNA"/>
</dbReference>
<name>A0A6M1S8X4_9HYPH</name>
<evidence type="ECO:0000313" key="2">
    <source>
        <dbReference type="EMBL" id="NGO63146.1"/>
    </source>
</evidence>
<dbReference type="InterPro" id="IPR036388">
    <property type="entry name" value="WH-like_DNA-bd_sf"/>
</dbReference>
<proteinExistence type="predicted"/>
<keyword evidence="3" id="KW-1185">Reference proteome</keyword>
<dbReference type="PROSITE" id="PS50995">
    <property type="entry name" value="HTH_MARR_2"/>
    <property type="match status" value="1"/>
</dbReference>
<organism evidence="2 3">
    <name type="scientific">Rhizobium daejeonense</name>
    <dbReference type="NCBI Taxonomy" id="240521"/>
    <lineage>
        <taxon>Bacteria</taxon>
        <taxon>Pseudomonadati</taxon>
        <taxon>Pseudomonadota</taxon>
        <taxon>Alphaproteobacteria</taxon>
        <taxon>Hyphomicrobiales</taxon>
        <taxon>Rhizobiaceae</taxon>
        <taxon>Rhizobium/Agrobacterium group</taxon>
        <taxon>Rhizobium</taxon>
    </lineage>
</organism>
<dbReference type="PRINTS" id="PR00598">
    <property type="entry name" value="HTHMARR"/>
</dbReference>
<dbReference type="InterPro" id="IPR039422">
    <property type="entry name" value="MarR/SlyA-like"/>
</dbReference>
<reference evidence="2 3" key="1">
    <citation type="submission" date="2020-02" db="EMBL/GenBank/DDBJ databases">
        <title>Genome sequence of the type strain CCBAU10050 of Rhizobium daejeonense.</title>
        <authorList>
            <person name="Gao J."/>
            <person name="Sun J."/>
        </authorList>
    </citation>
    <scope>NUCLEOTIDE SEQUENCE [LARGE SCALE GENOMIC DNA]</scope>
    <source>
        <strain evidence="2 3">CCBAU10050</strain>
    </source>
</reference>
<comment type="caution">
    <text evidence="2">The sequence shown here is derived from an EMBL/GenBank/DDBJ whole genome shotgun (WGS) entry which is preliminary data.</text>
</comment>
<dbReference type="Pfam" id="PF12802">
    <property type="entry name" value="MarR_2"/>
    <property type="match status" value="1"/>
</dbReference>
<feature type="domain" description="HTH marR-type" evidence="1">
    <location>
        <begin position="7"/>
        <end position="141"/>
    </location>
</feature>
<sequence>MVRPEDAERLWECLRRMAPLFKVECQIMADTPYSSLNLSDLSVIAFVGAYPDCTMGDVANELSSPLSTATTVVDRLVRKGLIVRRRCEENRRTVRLQLTPLGQQLQDRITAAKRASCEAVLESLKSGDRDIYIDLMEQIAENAQSLRRDAKIR</sequence>
<evidence type="ECO:0000259" key="1">
    <source>
        <dbReference type="PROSITE" id="PS50995"/>
    </source>
</evidence>
<protein>
    <submittedName>
        <fullName evidence="2">MarR family transcriptional regulator</fullName>
    </submittedName>
</protein>
<dbReference type="SMART" id="SM00347">
    <property type="entry name" value="HTH_MARR"/>
    <property type="match status" value="1"/>
</dbReference>
<dbReference type="Proteomes" id="UP000477849">
    <property type="component" value="Unassembled WGS sequence"/>
</dbReference>
<gene>
    <name evidence="2" type="ORF">G6N76_05635</name>
</gene>
<dbReference type="PANTHER" id="PTHR33164">
    <property type="entry name" value="TRANSCRIPTIONAL REGULATOR, MARR FAMILY"/>
    <property type="match status" value="1"/>
</dbReference>
<dbReference type="AlphaFoldDB" id="A0A6M1S8X4"/>
<evidence type="ECO:0000313" key="3">
    <source>
        <dbReference type="Proteomes" id="UP000477849"/>
    </source>
</evidence>
<accession>A0A6M1S8X4</accession>